<dbReference type="GO" id="GO:0005524">
    <property type="term" value="F:ATP binding"/>
    <property type="evidence" value="ECO:0007669"/>
    <property type="project" value="UniProtKB-UniRule"/>
</dbReference>
<comment type="catalytic activity">
    <reaction evidence="10 12">
        <text>ATP + H2O = ADP + phosphate + H(+)</text>
        <dbReference type="Rhea" id="RHEA:13065"/>
        <dbReference type="ChEBI" id="CHEBI:15377"/>
        <dbReference type="ChEBI" id="CHEBI:15378"/>
        <dbReference type="ChEBI" id="CHEBI:30616"/>
        <dbReference type="ChEBI" id="CHEBI:43474"/>
        <dbReference type="ChEBI" id="CHEBI:456216"/>
        <dbReference type="EC" id="5.6.2.3"/>
    </reaction>
</comment>
<dbReference type="InterPro" id="IPR027417">
    <property type="entry name" value="P-loop_NTPase"/>
</dbReference>
<evidence type="ECO:0000256" key="1">
    <source>
        <dbReference type="ARBA" id="ARBA00008428"/>
    </source>
</evidence>
<evidence type="ECO:0000256" key="10">
    <source>
        <dbReference type="ARBA" id="ARBA00048954"/>
    </source>
</evidence>
<comment type="similarity">
    <text evidence="1 12">Belongs to the helicase family. DnaB subfamily.</text>
</comment>
<evidence type="ECO:0000313" key="15">
    <source>
        <dbReference type="EMBL" id="OGB73252.1"/>
    </source>
</evidence>
<evidence type="ECO:0000256" key="4">
    <source>
        <dbReference type="ARBA" id="ARBA00022741"/>
    </source>
</evidence>
<keyword evidence="2 12" id="KW-0639">Primosome</keyword>
<dbReference type="EMBL" id="METD01000001">
    <property type="protein sequence ID" value="OGB73252.1"/>
    <property type="molecule type" value="Genomic_DNA"/>
</dbReference>
<dbReference type="InterPro" id="IPR007692">
    <property type="entry name" value="DNA_helicase_DnaB"/>
</dbReference>
<dbReference type="PROSITE" id="PS51199">
    <property type="entry name" value="SF4_HELICASE"/>
    <property type="match status" value="1"/>
</dbReference>
<dbReference type="NCBIfam" id="TIGR00665">
    <property type="entry name" value="DnaB"/>
    <property type="match status" value="1"/>
</dbReference>
<evidence type="ECO:0000256" key="8">
    <source>
        <dbReference type="ARBA" id="ARBA00023125"/>
    </source>
</evidence>
<keyword evidence="7 12" id="KW-0067">ATP-binding</keyword>
<gene>
    <name evidence="15" type="ORF">A3K51_00005</name>
</gene>
<feature type="domain" description="RecA family profile 1" evidence="13">
    <location>
        <begin position="178"/>
        <end position="359"/>
    </location>
</feature>
<dbReference type="GO" id="GO:0003677">
    <property type="term" value="F:DNA binding"/>
    <property type="evidence" value="ECO:0007669"/>
    <property type="project" value="UniProtKB-UniRule"/>
</dbReference>
<dbReference type="GO" id="GO:0016887">
    <property type="term" value="F:ATP hydrolysis activity"/>
    <property type="evidence" value="ECO:0007669"/>
    <property type="project" value="RHEA"/>
</dbReference>
<evidence type="ECO:0000256" key="2">
    <source>
        <dbReference type="ARBA" id="ARBA00022515"/>
    </source>
</evidence>
<dbReference type="Pfam" id="PF03796">
    <property type="entry name" value="DnaB_C"/>
    <property type="match status" value="1"/>
</dbReference>
<sequence length="448" mass="50015">MADLTPPQNLDAEKSLLGAMLLDKDTLTQVIDVIRPEDFYDERHGLVFGAMRELYDGHKPIDLVTVTDVLTNQGKIEIVGGASKLAALSTGTPSAAHAVQYAEIVANKATLRRLISAASNIGEMAFREGRSLDETLDLAEQTLFNVSRKHLKTSFIPVREVLTGTFERIDALYENRGQLRGIPTGFKDLDNLLAGLQNSNLVIIAARPSMGKTSIALNIAANAAGQGHYSVGIFSLEMAKEELVERLLSSEAHIDSWKMRTGNLTEQDFPAISDAMGKLADMPIYIDDVSFVNVLEIRTKARRLKAEKGLDLLIIDHIQLMEGSQRRMESRVQEMSEISRSLKALAKELEIPVVAISQLSRAVEQRDKKIPQLADLRESGSIEQDADVVMFIYREDYYNPNTERKHIADILVAKHRNGPTGRVELYFDPTRMQFRDLERRREEAPTTT</sequence>
<evidence type="ECO:0000256" key="7">
    <source>
        <dbReference type="ARBA" id="ARBA00022840"/>
    </source>
</evidence>
<dbReference type="Pfam" id="PF00772">
    <property type="entry name" value="DnaB"/>
    <property type="match status" value="1"/>
</dbReference>
<comment type="caution">
    <text evidence="15">The sequence shown here is derived from an EMBL/GenBank/DDBJ whole genome shotgun (WGS) entry which is preliminary data.</text>
</comment>
<dbReference type="InterPro" id="IPR007694">
    <property type="entry name" value="DNA_helicase_DnaB-like_C"/>
</dbReference>
<keyword evidence="4 12" id="KW-0547">Nucleotide-binding</keyword>
<dbReference type="InterPro" id="IPR016136">
    <property type="entry name" value="DNA_helicase_N/primase_C"/>
</dbReference>
<dbReference type="GO" id="GO:0042802">
    <property type="term" value="F:identical protein binding"/>
    <property type="evidence" value="ECO:0007669"/>
    <property type="project" value="UniProtKB-ARBA"/>
</dbReference>
<dbReference type="NCBIfam" id="NF004384">
    <property type="entry name" value="PRK05748.1"/>
    <property type="match status" value="1"/>
</dbReference>
<dbReference type="InterPro" id="IPR007693">
    <property type="entry name" value="DNA_helicase_DnaB-like_N"/>
</dbReference>
<dbReference type="GO" id="GO:0005829">
    <property type="term" value="C:cytosol"/>
    <property type="evidence" value="ECO:0007669"/>
    <property type="project" value="TreeGrafter"/>
</dbReference>
<dbReference type="PROSITE" id="PS50162">
    <property type="entry name" value="RECA_2"/>
    <property type="match status" value="1"/>
</dbReference>
<protein>
    <recommendedName>
        <fullName evidence="11 12">Replicative DNA helicase</fullName>
        <ecNumber evidence="11 12">5.6.2.3</ecNumber>
    </recommendedName>
</protein>
<keyword evidence="6 12" id="KW-0347">Helicase</keyword>
<evidence type="ECO:0000256" key="9">
    <source>
        <dbReference type="ARBA" id="ARBA00023235"/>
    </source>
</evidence>
<organism evidence="15 16">
    <name type="scientific">candidate division Kazan bacterium RIFCSPLOWO2_01_FULL_45_19</name>
    <dbReference type="NCBI Taxonomy" id="1798538"/>
    <lineage>
        <taxon>Bacteria</taxon>
        <taxon>Bacteria division Kazan-3B-28</taxon>
    </lineage>
</organism>
<evidence type="ECO:0000256" key="12">
    <source>
        <dbReference type="RuleBase" id="RU362085"/>
    </source>
</evidence>
<dbReference type="GO" id="GO:0140664">
    <property type="term" value="F:ATP-dependent DNA damage sensor activity"/>
    <property type="evidence" value="ECO:0007669"/>
    <property type="project" value="InterPro"/>
</dbReference>
<name>A0A1F4NQT4_UNCK3</name>
<dbReference type="InterPro" id="IPR003593">
    <property type="entry name" value="AAA+_ATPase"/>
</dbReference>
<evidence type="ECO:0000256" key="5">
    <source>
        <dbReference type="ARBA" id="ARBA00022801"/>
    </source>
</evidence>
<dbReference type="GO" id="GO:0043139">
    <property type="term" value="F:5'-3' DNA helicase activity"/>
    <property type="evidence" value="ECO:0007669"/>
    <property type="project" value="UniProtKB-EC"/>
</dbReference>
<reference evidence="15 16" key="1">
    <citation type="journal article" date="2016" name="Nat. Commun.">
        <title>Thousands of microbial genomes shed light on interconnected biogeochemical processes in an aquifer system.</title>
        <authorList>
            <person name="Anantharaman K."/>
            <person name="Brown C.T."/>
            <person name="Hug L.A."/>
            <person name="Sharon I."/>
            <person name="Castelle C.J."/>
            <person name="Probst A.J."/>
            <person name="Thomas B.C."/>
            <person name="Singh A."/>
            <person name="Wilkins M.J."/>
            <person name="Karaoz U."/>
            <person name="Brodie E.L."/>
            <person name="Williams K.H."/>
            <person name="Hubbard S.S."/>
            <person name="Banfield J.F."/>
        </authorList>
    </citation>
    <scope>NUCLEOTIDE SEQUENCE [LARGE SCALE GENOMIC DNA]</scope>
</reference>
<evidence type="ECO:0000256" key="11">
    <source>
        <dbReference type="NCBIfam" id="TIGR00665"/>
    </source>
</evidence>
<keyword evidence="9" id="KW-0413">Isomerase</keyword>
<evidence type="ECO:0000259" key="13">
    <source>
        <dbReference type="PROSITE" id="PS50162"/>
    </source>
</evidence>
<dbReference type="AlphaFoldDB" id="A0A1F4NQT4"/>
<dbReference type="GO" id="GO:1990077">
    <property type="term" value="C:primosome complex"/>
    <property type="evidence" value="ECO:0007669"/>
    <property type="project" value="UniProtKB-UniRule"/>
</dbReference>
<dbReference type="PANTHER" id="PTHR30153">
    <property type="entry name" value="REPLICATIVE DNA HELICASE DNAB"/>
    <property type="match status" value="1"/>
</dbReference>
<dbReference type="SMART" id="SM00382">
    <property type="entry name" value="AAA"/>
    <property type="match status" value="1"/>
</dbReference>
<evidence type="ECO:0000256" key="3">
    <source>
        <dbReference type="ARBA" id="ARBA00022705"/>
    </source>
</evidence>
<dbReference type="Gene3D" id="3.40.50.300">
    <property type="entry name" value="P-loop containing nucleotide triphosphate hydrolases"/>
    <property type="match status" value="1"/>
</dbReference>
<dbReference type="FunFam" id="3.40.50.300:FF:000076">
    <property type="entry name" value="Replicative DNA helicase"/>
    <property type="match status" value="1"/>
</dbReference>
<dbReference type="SUPFAM" id="SSF52540">
    <property type="entry name" value="P-loop containing nucleoside triphosphate hydrolases"/>
    <property type="match status" value="1"/>
</dbReference>
<evidence type="ECO:0000313" key="16">
    <source>
        <dbReference type="Proteomes" id="UP000178085"/>
    </source>
</evidence>
<dbReference type="FunFam" id="1.10.860.10:FF:000001">
    <property type="entry name" value="Replicative DNA helicase"/>
    <property type="match status" value="1"/>
</dbReference>
<accession>A0A1F4NQT4</accession>
<dbReference type="SUPFAM" id="SSF48024">
    <property type="entry name" value="N-terminal domain of DnaB helicase"/>
    <property type="match status" value="1"/>
</dbReference>
<keyword evidence="3 12" id="KW-0235">DNA replication</keyword>
<dbReference type="CDD" id="cd00984">
    <property type="entry name" value="DnaB_C"/>
    <property type="match status" value="1"/>
</dbReference>
<dbReference type="InterPro" id="IPR036185">
    <property type="entry name" value="DNA_heli_DnaB-like_N_sf"/>
</dbReference>
<dbReference type="Proteomes" id="UP000178085">
    <property type="component" value="Unassembled WGS sequence"/>
</dbReference>
<comment type="function">
    <text evidence="12">The main replicative DNA helicase, it participates in initiation and elongation during chromosome replication. Travels ahead of the DNA replisome, separating dsDNA into templates for DNA synthesis. A processive ATP-dependent 5'-3' DNA helicase it has DNA-dependent ATPase activity.</text>
</comment>
<dbReference type="Gene3D" id="1.10.860.10">
    <property type="entry name" value="DNAb Helicase, Chain A"/>
    <property type="match status" value="1"/>
</dbReference>
<evidence type="ECO:0000256" key="6">
    <source>
        <dbReference type="ARBA" id="ARBA00022806"/>
    </source>
</evidence>
<dbReference type="PANTHER" id="PTHR30153:SF2">
    <property type="entry name" value="REPLICATIVE DNA HELICASE"/>
    <property type="match status" value="1"/>
</dbReference>
<keyword evidence="8 12" id="KW-0238">DNA-binding</keyword>
<dbReference type="GO" id="GO:0006269">
    <property type="term" value="P:DNA replication, synthesis of primer"/>
    <property type="evidence" value="ECO:0007669"/>
    <property type="project" value="UniProtKB-UniRule"/>
</dbReference>
<dbReference type="InterPro" id="IPR020588">
    <property type="entry name" value="RecA_ATP-bd"/>
</dbReference>
<evidence type="ECO:0000259" key="14">
    <source>
        <dbReference type="PROSITE" id="PS51199"/>
    </source>
</evidence>
<feature type="domain" description="SF4 helicase" evidence="14">
    <location>
        <begin position="175"/>
        <end position="441"/>
    </location>
</feature>
<keyword evidence="5 12" id="KW-0378">Hydrolase</keyword>
<dbReference type="EC" id="5.6.2.3" evidence="11 12"/>
<proteinExistence type="inferred from homology"/>
<dbReference type="GO" id="GO:0006281">
    <property type="term" value="P:DNA repair"/>
    <property type="evidence" value="ECO:0007669"/>
    <property type="project" value="InterPro"/>
</dbReference>